<dbReference type="Gene3D" id="4.10.1210.10">
    <property type="entry name" value="Atu1913-like"/>
    <property type="match status" value="1"/>
</dbReference>
<dbReference type="InterPro" id="IPR015073">
    <property type="entry name" value="DUF1883"/>
</dbReference>
<evidence type="ECO:0000313" key="3">
    <source>
        <dbReference type="Proteomes" id="UP000199662"/>
    </source>
</evidence>
<accession>A0A1H6XYX8</accession>
<gene>
    <name evidence="2" type="ORF">SAMN05660742_10635</name>
</gene>
<reference evidence="2 3" key="1">
    <citation type="submission" date="2016-10" db="EMBL/GenBank/DDBJ databases">
        <authorList>
            <person name="de Groot N.N."/>
        </authorList>
    </citation>
    <scope>NUCLEOTIDE SEQUENCE [LARGE SCALE GENOMIC DNA]</scope>
    <source>
        <strain evidence="2 3">DSM 2179</strain>
    </source>
</reference>
<evidence type="ECO:0000313" key="2">
    <source>
        <dbReference type="EMBL" id="SEJ34278.1"/>
    </source>
</evidence>
<protein>
    <recommendedName>
        <fullName evidence="1">DUF1883 domain-containing protein</fullName>
    </recommendedName>
</protein>
<dbReference type="InterPro" id="IPR036488">
    <property type="entry name" value="DUF1883-like_sf"/>
</dbReference>
<organism evidence="2 3">
    <name type="scientific">Propionispira arboris</name>
    <dbReference type="NCBI Taxonomy" id="84035"/>
    <lineage>
        <taxon>Bacteria</taxon>
        <taxon>Bacillati</taxon>
        <taxon>Bacillota</taxon>
        <taxon>Negativicutes</taxon>
        <taxon>Selenomonadales</taxon>
        <taxon>Selenomonadaceae</taxon>
        <taxon>Propionispira</taxon>
    </lineage>
</organism>
<dbReference type="Proteomes" id="UP000199662">
    <property type="component" value="Unassembled WGS sequence"/>
</dbReference>
<dbReference type="RefSeq" id="WP_091830578.1">
    <property type="nucleotide sequence ID" value="NZ_FNZK01000006.1"/>
</dbReference>
<proteinExistence type="predicted"/>
<sequence length="87" mass="9615">MNFIKYDLGPVAGGNKVRVTLDIQANVMLMDRMNFSLYNDSLAFKYFGGYYKNSPVTIDVPDTDHWYVIIDLGGAAGPVKTTCSVIS</sequence>
<dbReference type="SUPFAM" id="SSF141099">
    <property type="entry name" value="Atu1913-like"/>
    <property type="match status" value="1"/>
</dbReference>
<evidence type="ECO:0000259" key="1">
    <source>
        <dbReference type="Pfam" id="PF08980"/>
    </source>
</evidence>
<dbReference type="EMBL" id="FNZK01000006">
    <property type="protein sequence ID" value="SEJ34278.1"/>
    <property type="molecule type" value="Genomic_DNA"/>
</dbReference>
<feature type="domain" description="DUF1883" evidence="1">
    <location>
        <begin position="1"/>
        <end position="84"/>
    </location>
</feature>
<name>A0A1H6XYX8_9FIRM</name>
<dbReference type="Pfam" id="PF08980">
    <property type="entry name" value="DUF1883"/>
    <property type="match status" value="1"/>
</dbReference>
<dbReference type="AlphaFoldDB" id="A0A1H6XYX8"/>
<keyword evidence="3" id="KW-1185">Reference proteome</keyword>